<reference evidence="4 5" key="1">
    <citation type="submission" date="2016-11" db="EMBL/GenBank/DDBJ databases">
        <authorList>
            <person name="Jaros S."/>
            <person name="Januszkiewicz K."/>
            <person name="Wedrychowicz H."/>
        </authorList>
    </citation>
    <scope>NUCLEOTIDE SEQUENCE [LARGE SCALE GENOMIC DNA]</scope>
    <source>
        <strain evidence="4 5">DSM 46144</strain>
    </source>
</reference>
<dbReference type="SMART" id="SM00858">
    <property type="entry name" value="SAF"/>
    <property type="match status" value="1"/>
</dbReference>
<evidence type="ECO:0000313" key="4">
    <source>
        <dbReference type="EMBL" id="SHN42713.1"/>
    </source>
</evidence>
<name>A0A1M7R8Z9_9ACTN</name>
<keyword evidence="2" id="KW-1133">Transmembrane helix</keyword>
<dbReference type="EMBL" id="FRCS01000008">
    <property type="protein sequence ID" value="SHN42713.1"/>
    <property type="molecule type" value="Genomic_DNA"/>
</dbReference>
<dbReference type="STRING" id="134849.SAMN05443668_108320"/>
<evidence type="ECO:0000256" key="1">
    <source>
        <dbReference type="SAM" id="MobiDB-lite"/>
    </source>
</evidence>
<feature type="compositionally biased region" description="Polar residues" evidence="1">
    <location>
        <begin position="1"/>
        <end position="15"/>
    </location>
</feature>
<gene>
    <name evidence="4" type="ORF">SAMN05443668_108320</name>
</gene>
<dbReference type="AlphaFoldDB" id="A0A1M7R8Z9"/>
<evidence type="ECO:0000313" key="5">
    <source>
        <dbReference type="Proteomes" id="UP000184440"/>
    </source>
</evidence>
<dbReference type="Proteomes" id="UP000184440">
    <property type="component" value="Unassembled WGS sequence"/>
</dbReference>
<protein>
    <submittedName>
        <fullName evidence="4">SAF domain-containing protein</fullName>
    </submittedName>
</protein>
<keyword evidence="2" id="KW-0472">Membrane</keyword>
<feature type="region of interest" description="Disordered" evidence="1">
    <location>
        <begin position="1"/>
        <end position="22"/>
    </location>
</feature>
<sequence>MSRSATGTPTQTPVTSGPVPAPRVVGQRRVRTGHLGLAVALVAIGGLLAAFAFYAATRTGDYLAVARPVAAGATITAEDLAVVQVNSTVGLTPLAASERGSVVGKRAKVSLVPGTLLTKDQLTDVELVGPGQQQVGIGLKPERMPAKRLSPGDKVQLVSTPAPNATSDEPDSSETFAATVVDTSPRTDNDATTVLYVAVSANDAPRVVELAAAERLGVVLTGAR</sequence>
<dbReference type="CDD" id="cd11614">
    <property type="entry name" value="SAF_CpaB_FlgA_like"/>
    <property type="match status" value="1"/>
</dbReference>
<keyword evidence="5" id="KW-1185">Reference proteome</keyword>
<evidence type="ECO:0000256" key="2">
    <source>
        <dbReference type="SAM" id="Phobius"/>
    </source>
</evidence>
<organism evidence="4 5">
    <name type="scientific">Cryptosporangium aurantiacum</name>
    <dbReference type="NCBI Taxonomy" id="134849"/>
    <lineage>
        <taxon>Bacteria</taxon>
        <taxon>Bacillati</taxon>
        <taxon>Actinomycetota</taxon>
        <taxon>Actinomycetes</taxon>
        <taxon>Cryptosporangiales</taxon>
        <taxon>Cryptosporangiaceae</taxon>
        <taxon>Cryptosporangium</taxon>
    </lineage>
</organism>
<feature type="domain" description="SAF" evidence="3">
    <location>
        <begin position="60"/>
        <end position="123"/>
    </location>
</feature>
<evidence type="ECO:0000259" key="3">
    <source>
        <dbReference type="SMART" id="SM00858"/>
    </source>
</evidence>
<accession>A0A1M7R8Z9</accession>
<dbReference type="InterPro" id="IPR013974">
    <property type="entry name" value="SAF"/>
</dbReference>
<dbReference type="Gene3D" id="3.90.1210.10">
    <property type="entry name" value="Antifreeze-like/N-acetylneuraminic acid synthase C-terminal domain"/>
    <property type="match status" value="1"/>
</dbReference>
<keyword evidence="2" id="KW-0812">Transmembrane</keyword>
<feature type="transmembrane region" description="Helical" evidence="2">
    <location>
        <begin position="35"/>
        <end position="56"/>
    </location>
</feature>
<dbReference type="Pfam" id="PF08666">
    <property type="entry name" value="SAF"/>
    <property type="match status" value="1"/>
</dbReference>
<proteinExistence type="predicted"/>
<dbReference type="RefSeq" id="WP_073260545.1">
    <property type="nucleotide sequence ID" value="NZ_FRCS01000008.1"/>
</dbReference>